<sequence length="72" mass="8361">MSQTDVEIRIDELESKLAFQEDTIQQLSEVLAKQDETLRTVERQLKLMADKFKSMQSHQIASEAEETPPPHY</sequence>
<dbReference type="AlphaFoldDB" id="A0A368N2N2"/>
<evidence type="ECO:0000256" key="2">
    <source>
        <dbReference type="SAM" id="Coils"/>
    </source>
</evidence>
<accession>A0A368N2N2</accession>
<comment type="caution">
    <text evidence="3">The sequence shown here is derived from an EMBL/GenBank/DDBJ whole genome shotgun (WGS) entry which is preliminary data.</text>
</comment>
<feature type="coiled-coil region" evidence="2">
    <location>
        <begin position="3"/>
        <end position="51"/>
    </location>
</feature>
<organism evidence="3 4">
    <name type="scientific">Corallincola holothuriorum</name>
    <dbReference type="NCBI Taxonomy" id="2282215"/>
    <lineage>
        <taxon>Bacteria</taxon>
        <taxon>Pseudomonadati</taxon>
        <taxon>Pseudomonadota</taxon>
        <taxon>Gammaproteobacteria</taxon>
        <taxon>Alteromonadales</taxon>
        <taxon>Psychromonadaceae</taxon>
        <taxon>Corallincola</taxon>
    </lineage>
</organism>
<dbReference type="Proteomes" id="UP000252558">
    <property type="component" value="Unassembled WGS sequence"/>
</dbReference>
<reference evidence="3 4" key="1">
    <citation type="submission" date="2018-07" db="EMBL/GenBank/DDBJ databases">
        <title>Corallincola holothuriorum sp. nov., a new facultative anaerobe isolated from sea cucumber Apostichopus japonicus.</title>
        <authorList>
            <person name="Xia H."/>
        </authorList>
    </citation>
    <scope>NUCLEOTIDE SEQUENCE [LARGE SCALE GENOMIC DNA]</scope>
    <source>
        <strain evidence="3 4">C4</strain>
    </source>
</reference>
<proteinExistence type="inferred from homology"/>
<name>A0A368N2N2_9GAMM</name>
<dbReference type="HAMAP" id="MF_00715">
    <property type="entry name" value="SlyX"/>
    <property type="match status" value="1"/>
</dbReference>
<keyword evidence="4" id="KW-1185">Reference proteome</keyword>
<keyword evidence="2" id="KW-0175">Coiled coil</keyword>
<dbReference type="PANTHER" id="PTHR36508:SF1">
    <property type="entry name" value="PROTEIN SLYX"/>
    <property type="match status" value="1"/>
</dbReference>
<dbReference type="EMBL" id="QPID01000014">
    <property type="protein sequence ID" value="RCU43785.1"/>
    <property type="molecule type" value="Genomic_DNA"/>
</dbReference>
<evidence type="ECO:0000256" key="1">
    <source>
        <dbReference type="HAMAP-Rule" id="MF_00715"/>
    </source>
</evidence>
<gene>
    <name evidence="1" type="primary">slyX</name>
    <name evidence="3" type="ORF">DU002_18055</name>
</gene>
<dbReference type="OrthoDB" id="5771733at2"/>
<comment type="similarity">
    <text evidence="1">Belongs to the SlyX family.</text>
</comment>
<dbReference type="Gene3D" id="1.20.5.300">
    <property type="match status" value="1"/>
</dbReference>
<evidence type="ECO:0000313" key="3">
    <source>
        <dbReference type="EMBL" id="RCU43785.1"/>
    </source>
</evidence>
<protein>
    <recommendedName>
        <fullName evidence="1">Protein SlyX homolog</fullName>
    </recommendedName>
</protein>
<dbReference type="RefSeq" id="WP_114339855.1">
    <property type="nucleotide sequence ID" value="NZ_QPID01000014.1"/>
</dbReference>
<evidence type="ECO:0000313" key="4">
    <source>
        <dbReference type="Proteomes" id="UP000252558"/>
    </source>
</evidence>
<dbReference type="Pfam" id="PF04102">
    <property type="entry name" value="SlyX"/>
    <property type="match status" value="1"/>
</dbReference>
<dbReference type="InterPro" id="IPR007236">
    <property type="entry name" value="SlyX"/>
</dbReference>
<dbReference type="PANTHER" id="PTHR36508">
    <property type="entry name" value="PROTEIN SLYX"/>
    <property type="match status" value="1"/>
</dbReference>